<dbReference type="Pfam" id="PF13499">
    <property type="entry name" value="EF-hand_7"/>
    <property type="match status" value="1"/>
</dbReference>
<keyword evidence="8" id="KW-1185">Reference proteome</keyword>
<dbReference type="AlphaFoldDB" id="A0A9P1FFF9"/>
<organism evidence="6">
    <name type="scientific">Cladocopium goreaui</name>
    <dbReference type="NCBI Taxonomy" id="2562237"/>
    <lineage>
        <taxon>Eukaryota</taxon>
        <taxon>Sar</taxon>
        <taxon>Alveolata</taxon>
        <taxon>Dinophyceae</taxon>
        <taxon>Suessiales</taxon>
        <taxon>Symbiodiniaceae</taxon>
        <taxon>Cladocopium</taxon>
    </lineage>
</organism>
<dbReference type="Proteomes" id="UP001152797">
    <property type="component" value="Unassembled WGS sequence"/>
</dbReference>
<dbReference type="InterPro" id="IPR051581">
    <property type="entry name" value="Ca-bind"/>
</dbReference>
<dbReference type="PROSITE" id="PS00018">
    <property type="entry name" value="EF_HAND_1"/>
    <property type="match status" value="3"/>
</dbReference>
<dbReference type="PROSITE" id="PS50222">
    <property type="entry name" value="EF_HAND_2"/>
    <property type="match status" value="3"/>
</dbReference>
<evidence type="ECO:0000313" key="7">
    <source>
        <dbReference type="EMBL" id="CAL4761520.1"/>
    </source>
</evidence>
<dbReference type="InterPro" id="IPR018247">
    <property type="entry name" value="EF_Hand_1_Ca_BS"/>
</dbReference>
<gene>
    <name evidence="6" type="ORF">C1SCF055_LOCUS2629</name>
</gene>
<feature type="domain" description="EF-hand" evidence="5">
    <location>
        <begin position="331"/>
        <end position="366"/>
    </location>
</feature>
<evidence type="ECO:0000256" key="4">
    <source>
        <dbReference type="SAM" id="MobiDB-lite"/>
    </source>
</evidence>
<dbReference type="PANTHER" id="PTHR34524">
    <property type="entry name" value="CALCYPHOSIN"/>
    <property type="match status" value="1"/>
</dbReference>
<reference evidence="7 8" key="2">
    <citation type="submission" date="2024-05" db="EMBL/GenBank/DDBJ databases">
        <authorList>
            <person name="Chen Y."/>
            <person name="Shah S."/>
            <person name="Dougan E. K."/>
            <person name="Thang M."/>
            <person name="Chan C."/>
        </authorList>
    </citation>
    <scope>NUCLEOTIDE SEQUENCE [LARGE SCALE GENOMIC DNA]</scope>
</reference>
<dbReference type="InterPro" id="IPR002048">
    <property type="entry name" value="EF_hand_dom"/>
</dbReference>
<accession>A0A9P1FFF9</accession>
<dbReference type="Pfam" id="PF13202">
    <property type="entry name" value="EF-hand_5"/>
    <property type="match status" value="1"/>
</dbReference>
<evidence type="ECO:0000256" key="3">
    <source>
        <dbReference type="ARBA" id="ARBA00022837"/>
    </source>
</evidence>
<dbReference type="InterPro" id="IPR011992">
    <property type="entry name" value="EF-hand-dom_pair"/>
</dbReference>
<proteinExistence type="predicted"/>
<protein>
    <submittedName>
        <fullName evidence="7">Phosphatidylinositol 4-phosphate 5-kinase 2</fullName>
    </submittedName>
</protein>
<dbReference type="Gene3D" id="1.10.238.10">
    <property type="entry name" value="EF-hand"/>
    <property type="match status" value="2"/>
</dbReference>
<evidence type="ECO:0000259" key="5">
    <source>
        <dbReference type="PROSITE" id="PS50222"/>
    </source>
</evidence>
<dbReference type="SUPFAM" id="SSF47473">
    <property type="entry name" value="EF-hand"/>
    <property type="match status" value="2"/>
</dbReference>
<dbReference type="CDD" id="cd00051">
    <property type="entry name" value="EFh"/>
    <property type="match status" value="2"/>
</dbReference>
<dbReference type="EMBL" id="CAMXCT020000121">
    <property type="protein sequence ID" value="CAL1127583.1"/>
    <property type="molecule type" value="Genomic_DNA"/>
</dbReference>
<sequence>MVQRLLPENQEHPERRRPAFTPEKVLANLRRLRLRSGVRVRDIQDLTHHQRDGKLTVAEFRSLLREVGIKVDDALAQETFARVDRGGHHKISWAELWAAMAPTPSDVLKELRVAMHKKRMTVAEQIRPYDSNVDYVLTEGEFHRLLDGLGFQLDDAEVRHILHLIDLDGNRTISCKELEYALELRGSAPNERPTLSRERWKGDELVPPKGFTQTSPDLAMQVPEGAGEPSPARPDQTVSQPDPPAATRALNEILREFDPSPLLVNPSSSSSAQKTTRPRPTLEDVMSQLRNLRLVRGISLADLKSTCDAGGDVKLTKDDLLKILLRVGIQAHAALAERVFAFIDQNGNGKISWEELWAAARPSVDEVLQVLKAIKEQRGLSIERLLRQHDSSGDDKLAFSEFQKLLQSLSIDIDQETAAEVFKRLDRDGDRQLSLGALAGLDSRGGLWLPVIWPARLT</sequence>
<keyword evidence="1" id="KW-0479">Metal-binding</keyword>
<feature type="domain" description="EF-hand" evidence="5">
    <location>
        <begin position="71"/>
        <end position="106"/>
    </location>
</feature>
<feature type="compositionally biased region" description="Basic and acidic residues" evidence="4">
    <location>
        <begin position="194"/>
        <end position="206"/>
    </location>
</feature>
<evidence type="ECO:0000256" key="1">
    <source>
        <dbReference type="ARBA" id="ARBA00022723"/>
    </source>
</evidence>
<keyword evidence="3" id="KW-0106">Calcium</keyword>
<dbReference type="SMART" id="SM00054">
    <property type="entry name" value="EFh"/>
    <property type="match status" value="5"/>
</dbReference>
<evidence type="ECO:0000313" key="6">
    <source>
        <dbReference type="EMBL" id="CAI3974208.1"/>
    </source>
</evidence>
<keyword evidence="2" id="KW-0677">Repeat</keyword>
<dbReference type="GO" id="GO:0005509">
    <property type="term" value="F:calcium ion binding"/>
    <property type="evidence" value="ECO:0007669"/>
    <property type="project" value="InterPro"/>
</dbReference>
<reference evidence="6" key="1">
    <citation type="submission" date="2022-10" db="EMBL/GenBank/DDBJ databases">
        <authorList>
            <person name="Chen Y."/>
            <person name="Dougan E. K."/>
            <person name="Chan C."/>
            <person name="Rhodes N."/>
            <person name="Thang M."/>
        </authorList>
    </citation>
    <scope>NUCLEOTIDE SEQUENCE</scope>
</reference>
<evidence type="ECO:0000313" key="8">
    <source>
        <dbReference type="Proteomes" id="UP001152797"/>
    </source>
</evidence>
<dbReference type="OrthoDB" id="26525at2759"/>
<feature type="domain" description="EF-hand" evidence="5">
    <location>
        <begin position="153"/>
        <end position="188"/>
    </location>
</feature>
<dbReference type="EMBL" id="CAMXCT010000121">
    <property type="protein sequence ID" value="CAI3974208.1"/>
    <property type="molecule type" value="Genomic_DNA"/>
</dbReference>
<feature type="region of interest" description="Disordered" evidence="4">
    <location>
        <begin position="260"/>
        <end position="283"/>
    </location>
</feature>
<name>A0A9P1FFF9_9DINO</name>
<dbReference type="PANTHER" id="PTHR34524:SF6">
    <property type="entry name" value="CALCYPHOSINE LIKE"/>
    <property type="match status" value="1"/>
</dbReference>
<evidence type="ECO:0000256" key="2">
    <source>
        <dbReference type="ARBA" id="ARBA00022737"/>
    </source>
</evidence>
<dbReference type="EMBL" id="CAMXCT030000121">
    <property type="protein sequence ID" value="CAL4761520.1"/>
    <property type="molecule type" value="Genomic_DNA"/>
</dbReference>
<feature type="region of interest" description="Disordered" evidence="4">
    <location>
        <begin position="188"/>
        <end position="244"/>
    </location>
</feature>
<comment type="caution">
    <text evidence="6">The sequence shown here is derived from an EMBL/GenBank/DDBJ whole genome shotgun (WGS) entry which is preliminary data.</text>
</comment>